<dbReference type="PROSITE" id="PS51755">
    <property type="entry name" value="OMPR_PHOB"/>
    <property type="match status" value="1"/>
</dbReference>
<evidence type="ECO:0000256" key="6">
    <source>
        <dbReference type="ARBA" id="ARBA00023125"/>
    </source>
</evidence>
<organism evidence="12 13">
    <name type="scientific">Cupriavidus necator</name>
    <name type="common">Alcaligenes eutrophus</name>
    <name type="synonym">Ralstonia eutropha</name>
    <dbReference type="NCBI Taxonomy" id="106590"/>
    <lineage>
        <taxon>Bacteria</taxon>
        <taxon>Pseudomonadati</taxon>
        <taxon>Pseudomonadota</taxon>
        <taxon>Betaproteobacteria</taxon>
        <taxon>Burkholderiales</taxon>
        <taxon>Burkholderiaceae</taxon>
        <taxon>Cupriavidus</taxon>
    </lineage>
</organism>
<dbReference type="Gene3D" id="3.40.50.2300">
    <property type="match status" value="1"/>
</dbReference>
<gene>
    <name evidence="12" type="ORF">DDK22_18365</name>
</gene>
<dbReference type="AlphaFoldDB" id="A0A367PI77"/>
<dbReference type="EMBL" id="QDHA01000042">
    <property type="protein sequence ID" value="RCJ06927.1"/>
    <property type="molecule type" value="Genomic_DNA"/>
</dbReference>
<sequence length="231" mass="25793">MKLLVVEDESKTGEYLRQGLTEAGFVVDLVANGLDGQHMAMTEPYDLVILDVMLPDVDGWRIVQALRAAENAVPVLFLTARDSVADRVKGLELGADDYLVKPFAFSELLARVRTLLRRGTAQMALDRIQVADLVLDLGRRRATRAGRRITLTSKEFALLELLARRRGEVLPRSLIASQVWDMNFDSDSNVIDVAIRRLRAKIDDEFEPKLIQTVRGMGYVLEAPEAAEDGE</sequence>
<dbReference type="Pfam" id="PF00072">
    <property type="entry name" value="Response_reg"/>
    <property type="match status" value="1"/>
</dbReference>
<feature type="domain" description="Response regulatory" evidence="10">
    <location>
        <begin position="2"/>
        <end position="116"/>
    </location>
</feature>
<evidence type="ECO:0000259" key="11">
    <source>
        <dbReference type="PROSITE" id="PS51755"/>
    </source>
</evidence>
<evidence type="ECO:0000256" key="7">
    <source>
        <dbReference type="ARBA" id="ARBA00023163"/>
    </source>
</evidence>
<keyword evidence="1" id="KW-0104">Cadmium</keyword>
<feature type="DNA-binding region" description="OmpR/PhoB-type" evidence="9">
    <location>
        <begin position="125"/>
        <end position="223"/>
    </location>
</feature>
<name>A0A367PI77_CUPNE</name>
<dbReference type="SMART" id="SM00862">
    <property type="entry name" value="Trans_reg_C"/>
    <property type="match status" value="1"/>
</dbReference>
<keyword evidence="6 9" id="KW-0238">DNA-binding</keyword>
<dbReference type="GO" id="GO:0000976">
    <property type="term" value="F:transcription cis-regulatory region binding"/>
    <property type="evidence" value="ECO:0007669"/>
    <property type="project" value="TreeGrafter"/>
</dbReference>
<feature type="modified residue" description="4-aspartylphosphate" evidence="8">
    <location>
        <position position="51"/>
    </location>
</feature>
<reference evidence="12 13" key="1">
    <citation type="submission" date="2018-04" db="EMBL/GenBank/DDBJ databases">
        <title>Cupriavidus necator CR12 genome sequencing and assembly.</title>
        <authorList>
            <person name="Ben Fekih I."/>
            <person name="Mazhar H.S."/>
            <person name="Bello S.K."/>
            <person name="Rensing C."/>
        </authorList>
    </citation>
    <scope>NUCLEOTIDE SEQUENCE [LARGE SCALE GENOMIC DNA]</scope>
    <source>
        <strain evidence="12 13">CR12</strain>
    </source>
</reference>
<dbReference type="InterPro" id="IPR011006">
    <property type="entry name" value="CheY-like_superfamily"/>
</dbReference>
<evidence type="ECO:0000313" key="12">
    <source>
        <dbReference type="EMBL" id="RCJ06927.1"/>
    </source>
</evidence>
<comment type="caution">
    <text evidence="12">The sequence shown here is derived from an EMBL/GenBank/DDBJ whole genome shotgun (WGS) entry which is preliminary data.</text>
</comment>
<dbReference type="PANTHER" id="PTHR48111">
    <property type="entry name" value="REGULATOR OF RPOS"/>
    <property type="match status" value="1"/>
</dbReference>
<keyword evidence="2 8" id="KW-0597">Phosphoprotein</keyword>
<dbReference type="InterPro" id="IPR001867">
    <property type="entry name" value="OmpR/PhoB-type_DNA-bd"/>
</dbReference>
<dbReference type="FunFam" id="3.40.50.2300:FF:000001">
    <property type="entry name" value="DNA-binding response regulator PhoB"/>
    <property type="match status" value="1"/>
</dbReference>
<dbReference type="GO" id="GO:0032993">
    <property type="term" value="C:protein-DNA complex"/>
    <property type="evidence" value="ECO:0007669"/>
    <property type="project" value="TreeGrafter"/>
</dbReference>
<dbReference type="CDD" id="cd00383">
    <property type="entry name" value="trans_reg_C"/>
    <property type="match status" value="1"/>
</dbReference>
<dbReference type="FunFam" id="1.10.10.10:FF:000005">
    <property type="entry name" value="Two-component system response regulator"/>
    <property type="match status" value="1"/>
</dbReference>
<dbReference type="CDD" id="cd19935">
    <property type="entry name" value="REC_OmpR_CusR-like"/>
    <property type="match status" value="1"/>
</dbReference>
<dbReference type="GO" id="GO:0000156">
    <property type="term" value="F:phosphorelay response regulator activity"/>
    <property type="evidence" value="ECO:0007669"/>
    <property type="project" value="TreeGrafter"/>
</dbReference>
<dbReference type="NCBIfam" id="TIGR01387">
    <property type="entry name" value="cztR_silR_copR"/>
    <property type="match status" value="1"/>
</dbReference>
<dbReference type="Gene3D" id="6.10.250.690">
    <property type="match status" value="1"/>
</dbReference>
<evidence type="ECO:0000313" key="13">
    <source>
        <dbReference type="Proteomes" id="UP000253501"/>
    </source>
</evidence>
<evidence type="ECO:0000256" key="2">
    <source>
        <dbReference type="ARBA" id="ARBA00022553"/>
    </source>
</evidence>
<evidence type="ECO:0000256" key="1">
    <source>
        <dbReference type="ARBA" id="ARBA00022539"/>
    </source>
</evidence>
<dbReference type="Pfam" id="PF00486">
    <property type="entry name" value="Trans_reg_C"/>
    <property type="match status" value="1"/>
</dbReference>
<keyword evidence="7" id="KW-0804">Transcription</keyword>
<evidence type="ECO:0000259" key="10">
    <source>
        <dbReference type="PROSITE" id="PS50110"/>
    </source>
</evidence>
<dbReference type="GO" id="GO:0006355">
    <property type="term" value="P:regulation of DNA-templated transcription"/>
    <property type="evidence" value="ECO:0007669"/>
    <property type="project" value="InterPro"/>
</dbReference>
<dbReference type="SMART" id="SM00448">
    <property type="entry name" value="REC"/>
    <property type="match status" value="1"/>
</dbReference>
<dbReference type="RefSeq" id="WP_114133153.1">
    <property type="nucleotide sequence ID" value="NZ_CP068435.1"/>
</dbReference>
<dbReference type="InterPro" id="IPR039420">
    <property type="entry name" value="WalR-like"/>
</dbReference>
<dbReference type="InterPro" id="IPR001789">
    <property type="entry name" value="Sig_transdc_resp-reg_receiver"/>
</dbReference>
<protein>
    <submittedName>
        <fullName evidence="12">Response regulator</fullName>
    </submittedName>
</protein>
<dbReference type="Proteomes" id="UP000253501">
    <property type="component" value="Unassembled WGS sequence"/>
</dbReference>
<evidence type="ECO:0000256" key="8">
    <source>
        <dbReference type="PROSITE-ProRule" id="PRU00169"/>
    </source>
</evidence>
<keyword evidence="3" id="KW-0862">Zinc</keyword>
<dbReference type="PROSITE" id="PS50110">
    <property type="entry name" value="RESPONSE_REGULATORY"/>
    <property type="match status" value="1"/>
</dbReference>
<dbReference type="GO" id="GO:0005829">
    <property type="term" value="C:cytosol"/>
    <property type="evidence" value="ECO:0007669"/>
    <property type="project" value="TreeGrafter"/>
</dbReference>
<evidence type="ECO:0000256" key="4">
    <source>
        <dbReference type="ARBA" id="ARBA00023012"/>
    </source>
</evidence>
<evidence type="ECO:0000256" key="5">
    <source>
        <dbReference type="ARBA" id="ARBA00023015"/>
    </source>
</evidence>
<dbReference type="InterPro" id="IPR036388">
    <property type="entry name" value="WH-like_DNA-bd_sf"/>
</dbReference>
<evidence type="ECO:0000256" key="3">
    <source>
        <dbReference type="ARBA" id="ARBA00022833"/>
    </source>
</evidence>
<feature type="domain" description="OmpR/PhoB-type" evidence="11">
    <location>
        <begin position="125"/>
        <end position="223"/>
    </location>
</feature>
<dbReference type="Gene3D" id="1.10.10.10">
    <property type="entry name" value="Winged helix-like DNA-binding domain superfamily/Winged helix DNA-binding domain"/>
    <property type="match status" value="1"/>
</dbReference>
<dbReference type="SUPFAM" id="SSF52172">
    <property type="entry name" value="CheY-like"/>
    <property type="match status" value="1"/>
</dbReference>
<dbReference type="SUPFAM" id="SSF46894">
    <property type="entry name" value="C-terminal effector domain of the bipartite response regulators"/>
    <property type="match status" value="1"/>
</dbReference>
<accession>A0A367PI77</accession>
<evidence type="ECO:0000256" key="9">
    <source>
        <dbReference type="PROSITE-ProRule" id="PRU01091"/>
    </source>
</evidence>
<keyword evidence="4" id="KW-0902">Two-component regulatory system</keyword>
<dbReference type="InterPro" id="IPR006291">
    <property type="entry name" value="CusR-like"/>
</dbReference>
<dbReference type="InterPro" id="IPR016032">
    <property type="entry name" value="Sig_transdc_resp-reg_C-effctor"/>
</dbReference>
<proteinExistence type="predicted"/>
<keyword evidence="5" id="KW-0805">Transcription regulation</keyword>
<dbReference type="PANTHER" id="PTHR48111:SF41">
    <property type="entry name" value="TRANSCRIPTIONAL REGULATORY PROTEIN CUSR-RELATED"/>
    <property type="match status" value="1"/>
</dbReference>